<dbReference type="GO" id="GO:0016491">
    <property type="term" value="F:oxidoreductase activity"/>
    <property type="evidence" value="ECO:0007669"/>
    <property type="project" value="UniProtKB-KW"/>
</dbReference>
<dbReference type="Pfam" id="PF00106">
    <property type="entry name" value="adh_short"/>
    <property type="match status" value="1"/>
</dbReference>
<dbReference type="PANTHER" id="PTHR43157:SF31">
    <property type="entry name" value="PHOSPHATIDYLINOSITOL-GLYCAN BIOSYNTHESIS CLASS F PROTEIN"/>
    <property type="match status" value="1"/>
</dbReference>
<dbReference type="AlphaFoldDB" id="A0A7C3IIC2"/>
<reference evidence="2" key="1">
    <citation type="journal article" date="2020" name="mSystems">
        <title>Genome- and Community-Level Interaction Insights into Carbon Utilization and Element Cycling Functions of Hydrothermarchaeota in Hydrothermal Sediment.</title>
        <authorList>
            <person name="Zhou Z."/>
            <person name="Liu Y."/>
            <person name="Xu W."/>
            <person name="Pan J."/>
            <person name="Luo Z.H."/>
            <person name="Li M."/>
        </authorList>
    </citation>
    <scope>NUCLEOTIDE SEQUENCE [LARGE SCALE GENOMIC DNA]</scope>
    <source>
        <strain evidence="2">SpSt-503</strain>
    </source>
</reference>
<name>A0A7C3IIC2_9SPIR</name>
<organism evidence="2">
    <name type="scientific">Gracilinema caldarium</name>
    <dbReference type="NCBI Taxonomy" id="215591"/>
    <lineage>
        <taxon>Bacteria</taxon>
        <taxon>Pseudomonadati</taxon>
        <taxon>Spirochaetota</taxon>
        <taxon>Spirochaetia</taxon>
        <taxon>Spirochaetales</taxon>
        <taxon>Breznakiellaceae</taxon>
        <taxon>Gracilinema</taxon>
    </lineage>
</organism>
<comment type="caution">
    <text evidence="2">The sequence shown here is derived from an EMBL/GenBank/DDBJ whole genome shotgun (WGS) entry which is preliminary data.</text>
</comment>
<accession>A0A7C3IIC2</accession>
<dbReference type="PRINTS" id="PR00081">
    <property type="entry name" value="GDHRDH"/>
</dbReference>
<protein>
    <submittedName>
        <fullName evidence="2">SDR family NAD(P)-dependent oxidoreductase</fullName>
    </submittedName>
</protein>
<dbReference type="EMBL" id="DSVL01000035">
    <property type="protein sequence ID" value="HFH28105.1"/>
    <property type="molecule type" value="Genomic_DNA"/>
</dbReference>
<dbReference type="SUPFAM" id="SSF51735">
    <property type="entry name" value="NAD(P)-binding Rossmann-fold domains"/>
    <property type="match status" value="1"/>
</dbReference>
<dbReference type="InterPro" id="IPR002347">
    <property type="entry name" value="SDR_fam"/>
</dbReference>
<dbReference type="InterPro" id="IPR036291">
    <property type="entry name" value="NAD(P)-bd_dom_sf"/>
</dbReference>
<dbReference type="PANTHER" id="PTHR43157">
    <property type="entry name" value="PHOSPHATIDYLINOSITOL-GLYCAN BIOSYNTHESIS CLASS F PROTEIN-RELATED"/>
    <property type="match status" value="1"/>
</dbReference>
<evidence type="ECO:0000256" key="1">
    <source>
        <dbReference type="ARBA" id="ARBA00023002"/>
    </source>
</evidence>
<proteinExistence type="predicted"/>
<evidence type="ECO:0000313" key="2">
    <source>
        <dbReference type="EMBL" id="HFH28105.1"/>
    </source>
</evidence>
<dbReference type="Gene3D" id="3.40.50.720">
    <property type="entry name" value="NAD(P)-binding Rossmann-like Domain"/>
    <property type="match status" value="1"/>
</dbReference>
<sequence>MEKLTTFARLRRYWPQYKWSNIWEMIKNNTLPPKECSRDFRGKLVVITGATSGIGYHTARRYAAGGADIIAINRNAEKSRVLCDEIRRDFGVQCDTIVADLSVLADIYRTAQELRNLSRPIDVLIHNAGVFLKKRTETPDGLETTFVVHYLSTFIINYMLMDKLKQEGRARIIFVSSEGYRFAMWGLDLNNLQFERGGYAGLKAYGSAKTAQLLSMHQFAQLFKGSGVTINAMHPGMVATNTGNENHAFYRLYKKHVIDRYSQSPKVSAEALYYLGVSPDLAGVTDCFFNLTTQESLAPQARDLEMADLLWPISMKLGKLFEHER</sequence>
<gene>
    <name evidence="2" type="ORF">ENS59_01125</name>
</gene>
<keyword evidence="1" id="KW-0560">Oxidoreductase</keyword>